<keyword evidence="7" id="KW-0464">Manganese</keyword>
<dbReference type="SMART" id="SM01329">
    <property type="entry name" value="Iso_dh"/>
    <property type="match status" value="1"/>
</dbReference>
<reference evidence="9" key="1">
    <citation type="submission" date="2023-10" db="EMBL/GenBank/DDBJ databases">
        <authorList>
            <person name="Chen Y."/>
            <person name="Shah S."/>
            <person name="Dougan E. K."/>
            <person name="Thang M."/>
            <person name="Chan C."/>
        </authorList>
    </citation>
    <scope>NUCLEOTIDE SEQUENCE [LARGE SCALE GENOMIC DNA]</scope>
</reference>
<keyword evidence="5" id="KW-0560">Oxidoreductase</keyword>
<sequence>MLPRLAPRRLAPRPRALAAAAVHQTPGRLRAPPAFKIAVYPGDGIGKEVTAVTFRLLDQLQRRHGFALDCTWYDWGCDYYDKHGKVVPDDFLDVLRPYDAIFLGAVGFPSRVPDNETLQPLIDMRQGFDQYVCLRPARTFPGVRTPLAAQPELDLFVIRENSEGEYVSSGGRFKRGTPDEVATQTAVHTRKGVERIAGQRRITSHSCTGGFATPGILRFALQSARERPRKRLCMATKSNAQKYSMVMWDDILDDCAQSSPTWP</sequence>
<name>A0ABN9QEE5_9DINO</name>
<dbReference type="Gene3D" id="3.40.718.10">
    <property type="entry name" value="Isopropylmalate Dehydrogenase"/>
    <property type="match status" value="1"/>
</dbReference>
<evidence type="ECO:0000313" key="9">
    <source>
        <dbReference type="EMBL" id="CAK0801943.1"/>
    </source>
</evidence>
<comment type="cofactor">
    <cofactor evidence="1">
        <name>Mn(2+)</name>
        <dbReference type="ChEBI" id="CHEBI:29035"/>
    </cofactor>
</comment>
<comment type="similarity">
    <text evidence="3">Belongs to the isocitrate and isopropylmalate dehydrogenases family.</text>
</comment>
<evidence type="ECO:0000256" key="6">
    <source>
        <dbReference type="ARBA" id="ARBA00023027"/>
    </source>
</evidence>
<evidence type="ECO:0000313" key="10">
    <source>
        <dbReference type="Proteomes" id="UP001189429"/>
    </source>
</evidence>
<feature type="domain" description="Isopropylmalate dehydrogenase-like" evidence="8">
    <location>
        <begin position="36"/>
        <end position="263"/>
    </location>
</feature>
<dbReference type="PANTHER" id="PTHR43275:SF1">
    <property type="entry name" value="D-MALATE DEHYDROGENASE [DECARBOXYLATING]"/>
    <property type="match status" value="1"/>
</dbReference>
<organism evidence="9 10">
    <name type="scientific">Prorocentrum cordatum</name>
    <dbReference type="NCBI Taxonomy" id="2364126"/>
    <lineage>
        <taxon>Eukaryota</taxon>
        <taxon>Sar</taxon>
        <taxon>Alveolata</taxon>
        <taxon>Dinophyceae</taxon>
        <taxon>Prorocentrales</taxon>
        <taxon>Prorocentraceae</taxon>
        <taxon>Prorocentrum</taxon>
    </lineage>
</organism>
<keyword evidence="4" id="KW-0479">Metal-binding</keyword>
<evidence type="ECO:0000259" key="8">
    <source>
        <dbReference type="SMART" id="SM01329"/>
    </source>
</evidence>
<protein>
    <recommendedName>
        <fullName evidence="8">Isopropylmalate dehydrogenase-like domain-containing protein</fullName>
    </recommendedName>
</protein>
<gene>
    <name evidence="9" type="ORF">PCOR1329_LOCUS9618</name>
</gene>
<comment type="caution">
    <text evidence="9">The sequence shown here is derived from an EMBL/GenBank/DDBJ whole genome shotgun (WGS) entry which is preliminary data.</text>
</comment>
<evidence type="ECO:0000256" key="4">
    <source>
        <dbReference type="ARBA" id="ARBA00022723"/>
    </source>
</evidence>
<dbReference type="Proteomes" id="UP001189429">
    <property type="component" value="Unassembled WGS sequence"/>
</dbReference>
<proteinExistence type="inferred from homology"/>
<comment type="cofactor">
    <cofactor evidence="2">
        <name>Mg(2+)</name>
        <dbReference type="ChEBI" id="CHEBI:18420"/>
    </cofactor>
</comment>
<evidence type="ECO:0000256" key="2">
    <source>
        <dbReference type="ARBA" id="ARBA00001946"/>
    </source>
</evidence>
<evidence type="ECO:0000256" key="1">
    <source>
        <dbReference type="ARBA" id="ARBA00001936"/>
    </source>
</evidence>
<evidence type="ECO:0000256" key="5">
    <source>
        <dbReference type="ARBA" id="ARBA00023002"/>
    </source>
</evidence>
<keyword evidence="10" id="KW-1185">Reference proteome</keyword>
<dbReference type="SUPFAM" id="SSF53659">
    <property type="entry name" value="Isocitrate/Isopropylmalate dehydrogenase-like"/>
    <property type="match status" value="1"/>
</dbReference>
<evidence type="ECO:0000256" key="3">
    <source>
        <dbReference type="ARBA" id="ARBA00007769"/>
    </source>
</evidence>
<dbReference type="InterPro" id="IPR024084">
    <property type="entry name" value="IsoPropMal-DH-like_dom"/>
</dbReference>
<dbReference type="Pfam" id="PF00180">
    <property type="entry name" value="Iso_dh"/>
    <property type="match status" value="1"/>
</dbReference>
<dbReference type="PANTHER" id="PTHR43275">
    <property type="entry name" value="D-MALATE DEHYDROGENASE [DECARBOXYLATING]"/>
    <property type="match status" value="1"/>
</dbReference>
<dbReference type="EMBL" id="CAUYUJ010002689">
    <property type="protein sequence ID" value="CAK0801943.1"/>
    <property type="molecule type" value="Genomic_DNA"/>
</dbReference>
<accession>A0ABN9QEE5</accession>
<keyword evidence="6" id="KW-0520">NAD</keyword>
<dbReference type="InterPro" id="IPR050501">
    <property type="entry name" value="ICDH/IPMDH"/>
</dbReference>
<evidence type="ECO:0000256" key="7">
    <source>
        <dbReference type="ARBA" id="ARBA00023211"/>
    </source>
</evidence>